<reference evidence="2 3" key="1">
    <citation type="submission" date="2015-05" db="EMBL/GenBank/DDBJ databases">
        <authorList>
            <person name="Wang D.B."/>
            <person name="Wang M."/>
        </authorList>
    </citation>
    <scope>NUCLEOTIDE SEQUENCE [LARGE SCALE GENOMIC DNA]</scope>
    <source>
        <strain evidence="2">VL1</strain>
    </source>
</reference>
<proteinExistence type="predicted"/>
<organism evidence="2 3">
    <name type="scientific">Verticillium longisporum</name>
    <name type="common">Verticillium dahliae var. longisporum</name>
    <dbReference type="NCBI Taxonomy" id="100787"/>
    <lineage>
        <taxon>Eukaryota</taxon>
        <taxon>Fungi</taxon>
        <taxon>Dikarya</taxon>
        <taxon>Ascomycota</taxon>
        <taxon>Pezizomycotina</taxon>
        <taxon>Sordariomycetes</taxon>
        <taxon>Hypocreomycetidae</taxon>
        <taxon>Glomerellales</taxon>
        <taxon>Plectosphaerellaceae</taxon>
        <taxon>Verticillium</taxon>
    </lineage>
</organism>
<dbReference type="AlphaFoldDB" id="A0A0G4MM20"/>
<dbReference type="EMBL" id="CVQH01023472">
    <property type="protein sequence ID" value="CRK35244.1"/>
    <property type="molecule type" value="Genomic_DNA"/>
</dbReference>
<accession>A0A0G4MM20</accession>
<evidence type="ECO:0000313" key="2">
    <source>
        <dbReference type="EMBL" id="CRK35244.1"/>
    </source>
</evidence>
<feature type="region of interest" description="Disordered" evidence="1">
    <location>
        <begin position="707"/>
        <end position="734"/>
    </location>
</feature>
<evidence type="ECO:0000313" key="3">
    <source>
        <dbReference type="Proteomes" id="UP000044602"/>
    </source>
</evidence>
<gene>
    <name evidence="2" type="ORF">BN1708_016427</name>
</gene>
<protein>
    <submittedName>
        <fullName evidence="2">Uncharacterized protein</fullName>
    </submittedName>
</protein>
<evidence type="ECO:0000256" key="1">
    <source>
        <dbReference type="SAM" id="MobiDB-lite"/>
    </source>
</evidence>
<name>A0A0G4MM20_VERLO</name>
<dbReference type="Proteomes" id="UP000044602">
    <property type="component" value="Unassembled WGS sequence"/>
</dbReference>
<sequence length="747" mass="83582">MAPKSNPRKEVALTLDNVKRSKVFDLNIRSTYTQFNGQEAFRELVQNWRDEVIRASGLSPQQFMDSVTREITTNDSKVEILYKAITPAQDSQGAPEVFGFIRYKGENGQGTVELTNRKSTLQLEHLEMGGTSKRHATNQAGTHGEGMKLAALSMLRPDNNHSVQCVSGGCTWTFCLNSLFKLCVKVERMPKSSLHQIMPPSRRLKQTHSTCVAVPHEDVQFLLGASSKNDDQTKQNTQHVPITKGVFESWTSTALFLQEPNPQMTITTSRGKLLLEPKYHGKLYLKGLLLSHSAHNSASISGKQMRYGYDFADGSTNRDRLHVATAAEEAATIASIWAQSIEQRPEMIDNLSDMLLSETSEYADVNMADRNTSFHVATRLKAALVEKYPNRWFFDNEQRTEYPELELTIQGLGMQGMFLPKTYWKLLHKQGLVREVCDEEAIRFGKAKALGPKELPQTYFAQELYRIIKACMHDCHECMHRITLLIVDAGELKLDTACRTGPAAQLKVHVKWLSHDILGTELGTRLDKDSLRDVGRIARLLFKRMLQTLPTHKLKLGGKTWQWKIRQLGLLADQRIDDATVFGSTRVFPEPAVSQGVMVRSHFLRELPQGTSAEIHLHGMATCGDKRSIFCAAEVRHPRCTGPAGSCRRLVVSEPRTGVTFENLDLRVDYFALVYSANTPGSFVHVSCGSTKPSAFQKLTVTTSHSAPVGGDASKDCDTADRSSTTGSKRPADAYQVFTPHSKRVRW</sequence>
<keyword evidence="3" id="KW-1185">Reference proteome</keyword>